<comment type="caution">
    <text evidence="1">The sequence shown here is derived from an EMBL/GenBank/DDBJ whole genome shotgun (WGS) entry which is preliminary data.</text>
</comment>
<evidence type="ECO:0000313" key="2">
    <source>
        <dbReference type="Proteomes" id="UP000004621"/>
    </source>
</evidence>
<organism evidence="1 2">
    <name type="scientific">Neisseria subflava NJ9703</name>
    <dbReference type="NCBI Taxonomy" id="546268"/>
    <lineage>
        <taxon>Bacteria</taxon>
        <taxon>Pseudomonadati</taxon>
        <taxon>Pseudomonadota</taxon>
        <taxon>Betaproteobacteria</taxon>
        <taxon>Neisseriales</taxon>
        <taxon>Neisseriaceae</taxon>
        <taxon>Neisseria</taxon>
    </lineage>
</organism>
<accession>A0A9W5IR48</accession>
<dbReference type="Proteomes" id="UP000004621">
    <property type="component" value="Unassembled WGS sequence"/>
</dbReference>
<dbReference type="EMBL" id="ACEO02000005">
    <property type="protein sequence ID" value="EFC52213.1"/>
    <property type="molecule type" value="Genomic_DNA"/>
</dbReference>
<evidence type="ECO:0000313" key="1">
    <source>
        <dbReference type="EMBL" id="EFC52213.1"/>
    </source>
</evidence>
<gene>
    <name evidence="1" type="ORF">NEISUBOT_04315</name>
</gene>
<sequence length="308" mass="33386">MAYGAADNAAQYVAAAFVGRQYAVCNQEGAGADVVGDDFQAWFFHAKRCTGFTGNGFEQVLEQVDFVVAVNMLHDGGHALQAHAGIDGRFGQWVHIALFVAVELHEYAVPNFDPAVAVFFRAARNAAPDFFAVVVENFGARAARAGVAHLPEVVGRVFGAFVVADADDALGRHADFVQPDVVGFVVFCVNGRQEFVFRDVQPFWGSQEFPSEVDRIALEIVAEGEVAHHFKEGVVTGSVADVFQVVVFAACAYTFLRGSGAVVGAFVKAEEYVFKLVHACVGKQQGRVVVWHERGRADDGVAFRFKEF</sequence>
<dbReference type="AntiFam" id="ANF00074">
    <property type="entry name" value="Shadow ORF (opposite alaS)"/>
</dbReference>
<name>A0A9W5IR48_NEISU</name>
<protein>
    <submittedName>
        <fullName evidence="1">Uncharacterized protein</fullName>
    </submittedName>
</protein>
<proteinExistence type="predicted"/>
<dbReference type="AlphaFoldDB" id="A0A9W5IR48"/>
<reference evidence="1 2" key="1">
    <citation type="submission" date="2010-01" db="EMBL/GenBank/DDBJ databases">
        <authorList>
            <person name="Weinstock G."/>
            <person name="Sodergren E."/>
            <person name="Clifton S."/>
            <person name="Fulton L."/>
            <person name="Fulton B."/>
            <person name="Courtney L."/>
            <person name="Fronick C."/>
            <person name="Harrison M."/>
            <person name="Strong C."/>
            <person name="Farmer C."/>
            <person name="Delahaunty K."/>
            <person name="Markovic C."/>
            <person name="Hall O."/>
            <person name="Minx P."/>
            <person name="Tomlinson C."/>
            <person name="Mitreva M."/>
            <person name="Nelson J."/>
            <person name="Hou S."/>
            <person name="Wollam A."/>
            <person name="Pepin K.H."/>
            <person name="Johnson M."/>
            <person name="Bhonagiri V."/>
            <person name="Nash W.E."/>
            <person name="Warren W."/>
            <person name="Chinwalla A."/>
            <person name="Mardis E.R."/>
            <person name="Wilson R.K."/>
        </authorList>
    </citation>
    <scope>NUCLEOTIDE SEQUENCE [LARGE SCALE GENOMIC DNA]</scope>
    <source>
        <strain evidence="1 2">NJ9703</strain>
    </source>
</reference>